<dbReference type="PRINTS" id="PR00171">
    <property type="entry name" value="SUGRTRNSPORT"/>
</dbReference>
<dbReference type="InterPro" id="IPR005829">
    <property type="entry name" value="Sugar_transporter_CS"/>
</dbReference>
<dbReference type="PROSITE" id="PS50850">
    <property type="entry name" value="MFS"/>
    <property type="match status" value="1"/>
</dbReference>
<proteinExistence type="inferred from homology"/>
<dbReference type="FunFam" id="1.20.1250.20:FF:000078">
    <property type="entry name" value="MFS maltose transporter, putative"/>
    <property type="match status" value="1"/>
</dbReference>
<evidence type="ECO:0000256" key="6">
    <source>
        <dbReference type="ARBA" id="ARBA00023136"/>
    </source>
</evidence>
<evidence type="ECO:0000256" key="7">
    <source>
        <dbReference type="RuleBase" id="RU003346"/>
    </source>
</evidence>
<evidence type="ECO:0000259" key="9">
    <source>
        <dbReference type="PROSITE" id="PS50850"/>
    </source>
</evidence>
<protein>
    <submittedName>
        <fullName evidence="10">Sugar transporter-like protein 23</fullName>
    </submittedName>
</protein>
<evidence type="ECO:0000313" key="10">
    <source>
        <dbReference type="EMBL" id="KAH9828896.1"/>
    </source>
</evidence>
<name>A0A9W7SU24_9PEZI</name>
<evidence type="ECO:0000256" key="3">
    <source>
        <dbReference type="ARBA" id="ARBA00022448"/>
    </source>
</evidence>
<reference evidence="10 11" key="2">
    <citation type="journal article" date="2021" name="Curr. Genet.">
        <title>Genetic response to nitrogen starvation in the aggressive Eucalyptus foliar pathogen Teratosphaeria destructans.</title>
        <authorList>
            <person name="Havenga M."/>
            <person name="Wingfield B.D."/>
            <person name="Wingfield M.J."/>
            <person name="Dreyer L.L."/>
            <person name="Roets F."/>
            <person name="Aylward J."/>
        </authorList>
    </citation>
    <scope>NUCLEOTIDE SEQUENCE [LARGE SCALE GENOMIC DNA]</scope>
    <source>
        <strain evidence="10">CMW44962</strain>
    </source>
</reference>
<dbReference type="GO" id="GO:0016020">
    <property type="term" value="C:membrane"/>
    <property type="evidence" value="ECO:0007669"/>
    <property type="project" value="UniProtKB-SubCell"/>
</dbReference>
<dbReference type="Pfam" id="PF00083">
    <property type="entry name" value="Sugar_tr"/>
    <property type="match status" value="1"/>
</dbReference>
<feature type="transmembrane region" description="Helical" evidence="8">
    <location>
        <begin position="329"/>
        <end position="350"/>
    </location>
</feature>
<feature type="transmembrane region" description="Helical" evidence="8">
    <location>
        <begin position="425"/>
        <end position="448"/>
    </location>
</feature>
<dbReference type="SUPFAM" id="SSF103473">
    <property type="entry name" value="MFS general substrate transporter"/>
    <property type="match status" value="1"/>
</dbReference>
<feature type="transmembrane region" description="Helical" evidence="8">
    <location>
        <begin position="21"/>
        <end position="39"/>
    </location>
</feature>
<feature type="transmembrane region" description="Helical" evidence="8">
    <location>
        <begin position="168"/>
        <end position="187"/>
    </location>
</feature>
<dbReference type="Gene3D" id="1.20.1250.20">
    <property type="entry name" value="MFS general substrate transporter like domains"/>
    <property type="match status" value="1"/>
</dbReference>
<organism evidence="10 11">
    <name type="scientific">Teratosphaeria destructans</name>
    <dbReference type="NCBI Taxonomy" id="418781"/>
    <lineage>
        <taxon>Eukaryota</taxon>
        <taxon>Fungi</taxon>
        <taxon>Dikarya</taxon>
        <taxon>Ascomycota</taxon>
        <taxon>Pezizomycotina</taxon>
        <taxon>Dothideomycetes</taxon>
        <taxon>Dothideomycetidae</taxon>
        <taxon>Mycosphaerellales</taxon>
        <taxon>Teratosphaeriaceae</taxon>
        <taxon>Teratosphaeria</taxon>
    </lineage>
</organism>
<dbReference type="PROSITE" id="PS00217">
    <property type="entry name" value="SUGAR_TRANSPORT_2"/>
    <property type="match status" value="1"/>
</dbReference>
<dbReference type="PANTHER" id="PTHR48022:SF6">
    <property type="entry name" value="MSTA PROTEIN-RELATED"/>
    <property type="match status" value="1"/>
</dbReference>
<sequence length="563" mass="62017">MADAVPVSRMDFENIEAPTTLKAYLMCAFAAFAGMLFGYDSGYISSVLGMPYFLEVYGSPNTNPHPGPDEPAYQLSSSQHSLVVSILSAGTFFGALFSGVLADRIGRKVTIIAGCGVFFAGVIIQVAAISIAALSVGRLVAGVGVGFVSAVTILYMSEVAPRNVRGAIVSCYQFAITIGLMLASIVTYCTEENKDTSAFRIPIAVQFLWAIVLVMGLLFLPESPRYFVKKGRLDLAMTALARVRGQAHDSEYVLHELAEIQANYEYEQQLGEVTWLGCFSGSFTKSNSNARKVFLGIALQMFQQFTGINFIFYYNTTFFQRIGLGDNPFLISLITTIVNMASTPISFYTIEKFGRRPLLIYGALSMMVCELVIATVGTASPDSREAHLVLITFVCLYIFFFASTWGPAAWVVVGEIFQLPIRSKGVALSTASNWFWNCIIAICIPYMIDKPGYLGYKVFFIWGGTCASCALFAYMFVHETKGLTLEQVDRMMEDTTARKSPGWRARVEWQQSLNQYAREARIQQYTRDSTPVELSVKSKATTGFQVVQLVRADNQGLPLLSPP</sequence>
<comment type="caution">
    <text evidence="10">The sequence shown here is derived from an EMBL/GenBank/DDBJ whole genome shotgun (WGS) entry which is preliminary data.</text>
</comment>
<dbReference type="InterPro" id="IPR005828">
    <property type="entry name" value="MFS_sugar_transport-like"/>
</dbReference>
<keyword evidence="5 8" id="KW-1133">Transmembrane helix</keyword>
<dbReference type="OrthoDB" id="6612291at2759"/>
<reference evidence="10 11" key="1">
    <citation type="journal article" date="2018" name="IMA Fungus">
        <title>IMA Genome-F 10: Nine draft genome sequences of Claviceps purpurea s.lat., including C. arundinis, C. humidiphila, and C. cf. spartinae, pseudomolecules for the pitch canker pathogen Fusarium circinatum, draft genome of Davidsoniella eucalypti, Grosmannia galeiformis, Quambalaria eucalypti, and Teratosphaeria destructans.</title>
        <authorList>
            <person name="Wingfield B.D."/>
            <person name="Liu M."/>
            <person name="Nguyen H.D."/>
            <person name="Lane F.A."/>
            <person name="Morgan S.W."/>
            <person name="De Vos L."/>
            <person name="Wilken P.M."/>
            <person name="Duong T.A."/>
            <person name="Aylward J."/>
            <person name="Coetzee M.P."/>
            <person name="Dadej K."/>
            <person name="De Beer Z.W."/>
            <person name="Findlay W."/>
            <person name="Havenga M."/>
            <person name="Kolarik M."/>
            <person name="Menzies J.G."/>
            <person name="Naidoo K."/>
            <person name="Pochopski O."/>
            <person name="Shoukouhi P."/>
            <person name="Santana Q.C."/>
            <person name="Seifert K.A."/>
            <person name="Soal N."/>
            <person name="Steenkamp E.T."/>
            <person name="Tatham C.T."/>
            <person name="van der Nest M.A."/>
            <person name="Wingfield M.J."/>
        </authorList>
    </citation>
    <scope>NUCLEOTIDE SEQUENCE [LARGE SCALE GENOMIC DNA]</scope>
    <source>
        <strain evidence="10">CMW44962</strain>
    </source>
</reference>
<evidence type="ECO:0000256" key="4">
    <source>
        <dbReference type="ARBA" id="ARBA00022692"/>
    </source>
</evidence>
<keyword evidence="3 7" id="KW-0813">Transport</keyword>
<comment type="similarity">
    <text evidence="2 7">Belongs to the major facilitator superfamily. Sugar transporter (TC 2.A.1.1) family.</text>
</comment>
<dbReference type="PANTHER" id="PTHR48022">
    <property type="entry name" value="PLASTIDIC GLUCOSE TRANSPORTER 4"/>
    <property type="match status" value="1"/>
</dbReference>
<keyword evidence="4 8" id="KW-0812">Transmembrane</keyword>
<dbReference type="CDD" id="cd17356">
    <property type="entry name" value="MFS_HXT"/>
    <property type="match status" value="1"/>
</dbReference>
<feature type="transmembrane region" description="Helical" evidence="8">
    <location>
        <begin position="82"/>
        <end position="102"/>
    </location>
</feature>
<feature type="transmembrane region" description="Helical" evidence="8">
    <location>
        <begin position="293"/>
        <end position="314"/>
    </location>
</feature>
<feature type="transmembrane region" description="Helical" evidence="8">
    <location>
        <begin position="357"/>
        <end position="376"/>
    </location>
</feature>
<dbReference type="InterPro" id="IPR050360">
    <property type="entry name" value="MFS_Sugar_Transporters"/>
</dbReference>
<evidence type="ECO:0000256" key="5">
    <source>
        <dbReference type="ARBA" id="ARBA00022989"/>
    </source>
</evidence>
<dbReference type="NCBIfam" id="TIGR00879">
    <property type="entry name" value="SP"/>
    <property type="match status" value="1"/>
</dbReference>
<feature type="transmembrane region" description="Helical" evidence="8">
    <location>
        <begin position="388"/>
        <end position="413"/>
    </location>
</feature>
<dbReference type="AlphaFoldDB" id="A0A9W7SU24"/>
<keyword evidence="11" id="KW-1185">Reference proteome</keyword>
<feature type="transmembrane region" description="Helical" evidence="8">
    <location>
        <begin position="454"/>
        <end position="477"/>
    </location>
</feature>
<comment type="subcellular location">
    <subcellularLocation>
        <location evidence="1">Membrane</location>
        <topology evidence="1">Multi-pass membrane protein</topology>
    </subcellularLocation>
</comment>
<evidence type="ECO:0000256" key="1">
    <source>
        <dbReference type="ARBA" id="ARBA00004141"/>
    </source>
</evidence>
<feature type="transmembrane region" description="Helical" evidence="8">
    <location>
        <begin position="199"/>
        <end position="220"/>
    </location>
</feature>
<dbReference type="GO" id="GO:0005351">
    <property type="term" value="F:carbohydrate:proton symporter activity"/>
    <property type="evidence" value="ECO:0007669"/>
    <property type="project" value="TreeGrafter"/>
</dbReference>
<dbReference type="InterPro" id="IPR036259">
    <property type="entry name" value="MFS_trans_sf"/>
</dbReference>
<dbReference type="Proteomes" id="UP001138500">
    <property type="component" value="Unassembled WGS sequence"/>
</dbReference>
<feature type="transmembrane region" description="Helical" evidence="8">
    <location>
        <begin position="139"/>
        <end position="156"/>
    </location>
</feature>
<evidence type="ECO:0000256" key="2">
    <source>
        <dbReference type="ARBA" id="ARBA00010992"/>
    </source>
</evidence>
<accession>A0A9W7SU24</accession>
<gene>
    <name evidence="10" type="ORF">Tdes44962_MAKER02324</name>
</gene>
<dbReference type="EMBL" id="RIBY02001445">
    <property type="protein sequence ID" value="KAH9828896.1"/>
    <property type="molecule type" value="Genomic_DNA"/>
</dbReference>
<evidence type="ECO:0000313" key="11">
    <source>
        <dbReference type="Proteomes" id="UP001138500"/>
    </source>
</evidence>
<dbReference type="PROSITE" id="PS00216">
    <property type="entry name" value="SUGAR_TRANSPORT_1"/>
    <property type="match status" value="2"/>
</dbReference>
<dbReference type="InterPro" id="IPR020846">
    <property type="entry name" value="MFS_dom"/>
</dbReference>
<keyword evidence="6 8" id="KW-0472">Membrane</keyword>
<dbReference type="InterPro" id="IPR003663">
    <property type="entry name" value="Sugar/inositol_transpt"/>
</dbReference>
<feature type="transmembrane region" description="Helical" evidence="8">
    <location>
        <begin position="109"/>
        <end position="133"/>
    </location>
</feature>
<feature type="domain" description="Major facilitator superfamily (MFS) profile" evidence="9">
    <location>
        <begin position="26"/>
        <end position="481"/>
    </location>
</feature>
<evidence type="ECO:0000256" key="8">
    <source>
        <dbReference type="SAM" id="Phobius"/>
    </source>
</evidence>